<keyword evidence="14" id="KW-0175">Coiled coil</keyword>
<keyword evidence="9 13" id="KW-0030">Aminoacyl-tRNA synthetase</keyword>
<evidence type="ECO:0000256" key="1">
    <source>
        <dbReference type="ARBA" id="ARBA00004514"/>
    </source>
</evidence>
<dbReference type="PROSITE" id="PS00178">
    <property type="entry name" value="AA_TRNA_LIGASE_I"/>
    <property type="match status" value="1"/>
</dbReference>
<dbReference type="FunFam" id="3.30.1360.70:FF:000002">
    <property type="entry name" value="arginine--tRNA ligase, cytoplasmic"/>
    <property type="match status" value="1"/>
</dbReference>
<evidence type="ECO:0000256" key="5">
    <source>
        <dbReference type="ARBA" id="ARBA00022598"/>
    </source>
</evidence>
<comment type="subcellular location">
    <subcellularLocation>
        <location evidence="1">Cytoplasm</location>
        <location evidence="1">Cytosol</location>
    </subcellularLocation>
</comment>
<dbReference type="SUPFAM" id="SSF52374">
    <property type="entry name" value="Nucleotidylyl transferase"/>
    <property type="match status" value="1"/>
</dbReference>
<feature type="domain" description="DALR anticodon binding" evidence="15">
    <location>
        <begin position="574"/>
        <end position="700"/>
    </location>
</feature>
<evidence type="ECO:0000259" key="15">
    <source>
        <dbReference type="SMART" id="SM00836"/>
    </source>
</evidence>
<keyword evidence="5 13" id="KW-0436">Ligase</keyword>
<comment type="similarity">
    <text evidence="2 13">Belongs to the class-I aminoacyl-tRNA synthetase family.</text>
</comment>
<evidence type="ECO:0000256" key="12">
    <source>
        <dbReference type="ARBA" id="ARBA00071644"/>
    </source>
</evidence>
<dbReference type="SUPFAM" id="SSF47323">
    <property type="entry name" value="Anticodon-binding domain of a subclass of class I aminoacyl-tRNA synthetases"/>
    <property type="match status" value="1"/>
</dbReference>
<evidence type="ECO:0000256" key="14">
    <source>
        <dbReference type="SAM" id="Coils"/>
    </source>
</evidence>
<evidence type="ECO:0000313" key="17">
    <source>
        <dbReference type="EnsemblMetazoa" id="AMIN007476-PA"/>
    </source>
</evidence>
<dbReference type="FunFam" id="3.40.50.620:FF:000084">
    <property type="entry name" value="arginine--tRNA ligase, cytoplasmic"/>
    <property type="match status" value="1"/>
</dbReference>
<accession>A0A182WAU8</accession>
<evidence type="ECO:0000259" key="16">
    <source>
        <dbReference type="SMART" id="SM01016"/>
    </source>
</evidence>
<dbReference type="Proteomes" id="UP000075920">
    <property type="component" value="Unassembled WGS sequence"/>
</dbReference>
<organism evidence="17 18">
    <name type="scientific">Anopheles minimus</name>
    <dbReference type="NCBI Taxonomy" id="112268"/>
    <lineage>
        <taxon>Eukaryota</taxon>
        <taxon>Metazoa</taxon>
        <taxon>Ecdysozoa</taxon>
        <taxon>Arthropoda</taxon>
        <taxon>Hexapoda</taxon>
        <taxon>Insecta</taxon>
        <taxon>Pterygota</taxon>
        <taxon>Neoptera</taxon>
        <taxon>Endopterygota</taxon>
        <taxon>Diptera</taxon>
        <taxon>Nematocera</taxon>
        <taxon>Culicoidea</taxon>
        <taxon>Culicidae</taxon>
        <taxon>Anophelinae</taxon>
        <taxon>Anopheles</taxon>
    </lineage>
</organism>
<keyword evidence="4" id="KW-0963">Cytoplasm</keyword>
<dbReference type="GO" id="GO:0005524">
    <property type="term" value="F:ATP binding"/>
    <property type="evidence" value="ECO:0007669"/>
    <property type="project" value="UniProtKB-KW"/>
</dbReference>
<dbReference type="InterPro" id="IPR008909">
    <property type="entry name" value="DALR_anticod-bd"/>
</dbReference>
<dbReference type="PANTHER" id="PTHR11956">
    <property type="entry name" value="ARGINYL-TRNA SYNTHETASE"/>
    <property type="match status" value="1"/>
</dbReference>
<evidence type="ECO:0000256" key="4">
    <source>
        <dbReference type="ARBA" id="ARBA00022490"/>
    </source>
</evidence>
<dbReference type="Gene3D" id="3.30.1360.70">
    <property type="entry name" value="Arginyl tRNA synthetase N-terminal domain"/>
    <property type="match status" value="1"/>
</dbReference>
<name>A0A182WAU8_9DIPT</name>
<evidence type="ECO:0000256" key="7">
    <source>
        <dbReference type="ARBA" id="ARBA00022840"/>
    </source>
</evidence>
<keyword evidence="18" id="KW-1185">Reference proteome</keyword>
<dbReference type="STRING" id="112268.A0A182WAU8"/>
<dbReference type="FunFam" id="1.10.730.10:FF:000064">
    <property type="entry name" value="Probable arginine--tRNA ligase, cytoplasmic"/>
    <property type="match status" value="1"/>
</dbReference>
<dbReference type="InterPro" id="IPR001278">
    <property type="entry name" value="Arg-tRNA-ligase"/>
</dbReference>
<evidence type="ECO:0000256" key="8">
    <source>
        <dbReference type="ARBA" id="ARBA00022917"/>
    </source>
</evidence>
<dbReference type="GO" id="GO:0017101">
    <property type="term" value="C:aminoacyl-tRNA synthetase multienzyme complex"/>
    <property type="evidence" value="ECO:0007669"/>
    <property type="project" value="UniProtKB-ARBA"/>
</dbReference>
<keyword evidence="6 13" id="KW-0547">Nucleotide-binding</keyword>
<dbReference type="SUPFAM" id="SSF55190">
    <property type="entry name" value="Arginyl-tRNA synthetase (ArgRS), N-terminal 'additional' domain"/>
    <property type="match status" value="1"/>
</dbReference>
<keyword evidence="8 13" id="KW-0648">Protein biosynthesis</keyword>
<dbReference type="AlphaFoldDB" id="A0A182WAU8"/>
<dbReference type="PANTHER" id="PTHR11956:SF5">
    <property type="entry name" value="ARGININE--TRNA LIGASE, CYTOPLASMIC"/>
    <property type="match status" value="1"/>
</dbReference>
<evidence type="ECO:0000256" key="10">
    <source>
        <dbReference type="ARBA" id="ARBA00033033"/>
    </source>
</evidence>
<dbReference type="InterPro" id="IPR009080">
    <property type="entry name" value="tRNAsynth_Ia_anticodon-bd"/>
</dbReference>
<dbReference type="InterPro" id="IPR005148">
    <property type="entry name" value="Arg-tRNA-synth_N"/>
</dbReference>
<dbReference type="InterPro" id="IPR001412">
    <property type="entry name" value="aa-tRNA-synth_I_CS"/>
</dbReference>
<sequence>TALFRRVCRVCGWHVLRSSYTNRAVNFFPNAIYITRMADFDNATKCIRNMEKEIHLLQSEIANTRNGEGLEEDNAELKALMQENTRLKHRLEILQSAISCEGGSVDCTTSAPNESIIGELQRIFSEAIRKAFPGISVAAVVTISTSPKFGDYQCNSAMQIVQQLKQQSVKMSPRDVAQKLVDELRSPIACVEKFEIAGAGYVNIFLSRSYGEQRIMSILKNGLQAPPMEKKRVIVDFSSPNVAKEMHVGHLRSTIIGDSICRFLEFVGHDVLRINHIGDWGTQFGMLIAHLQDRFPNFQTVSPPISDLQAFYKESKVRFDSDEVFKKRAYECVVKLQSGEASYLKAWNLICDVSRKEFQTIYNRLDVKLIERGESFYQTRMQKVVEELKQSGFLEEDDGRLIMWNEDRAGIPLTVVKSDGGFTYDTSDMAAIKQRLQEEKADWLIYVTDAGQATHFQIIFSCAKRAKILDESKHRVDHVGFGVVLGEDGKKFKTRSGDTVKLAELLDEGLKRAMDKLLQKERNLVLTQDELVAAQESVAYGCIKYADLSHNRNNEYVFSFDKMLEDKGNTAVYLLYAYTRIRSIARNCGGDFANNIEKVIESTELKLEHEKEWKLAKVLLRFTDVVLVITKNLSLHYLCEFVYEVCTTFSEFYDNCYCIEKNKQGDIVKVYASRILLCEATSRVLGKCFDILGLKPVHKI</sequence>
<comment type="catalytic activity">
    <reaction evidence="11">
        <text>tRNA(Arg) + L-arginine + ATP = L-arginyl-tRNA(Arg) + AMP + diphosphate</text>
        <dbReference type="Rhea" id="RHEA:20301"/>
        <dbReference type="Rhea" id="RHEA-COMP:9658"/>
        <dbReference type="Rhea" id="RHEA-COMP:9673"/>
        <dbReference type="ChEBI" id="CHEBI:30616"/>
        <dbReference type="ChEBI" id="CHEBI:32682"/>
        <dbReference type="ChEBI" id="CHEBI:33019"/>
        <dbReference type="ChEBI" id="CHEBI:78442"/>
        <dbReference type="ChEBI" id="CHEBI:78513"/>
        <dbReference type="ChEBI" id="CHEBI:456215"/>
        <dbReference type="EC" id="6.1.1.19"/>
    </reaction>
</comment>
<feature type="domain" description="Arginyl tRNA synthetase N-terminal" evidence="16">
    <location>
        <begin position="118"/>
        <end position="206"/>
    </location>
</feature>
<dbReference type="SMART" id="SM01016">
    <property type="entry name" value="Arg_tRNA_synt_N"/>
    <property type="match status" value="1"/>
</dbReference>
<evidence type="ECO:0000256" key="9">
    <source>
        <dbReference type="ARBA" id="ARBA00023146"/>
    </source>
</evidence>
<dbReference type="NCBIfam" id="TIGR00456">
    <property type="entry name" value="argS"/>
    <property type="match status" value="1"/>
</dbReference>
<reference evidence="18" key="1">
    <citation type="submission" date="2013-03" db="EMBL/GenBank/DDBJ databases">
        <title>The Genome Sequence of Anopheles minimus MINIMUS1.</title>
        <authorList>
            <consortium name="The Broad Institute Genomics Platform"/>
            <person name="Neafsey D.E."/>
            <person name="Walton C."/>
            <person name="Walker B."/>
            <person name="Young S.K."/>
            <person name="Zeng Q."/>
            <person name="Gargeya S."/>
            <person name="Fitzgerald M."/>
            <person name="Haas B."/>
            <person name="Abouelleil A."/>
            <person name="Allen A.W."/>
            <person name="Alvarado L."/>
            <person name="Arachchi H.M."/>
            <person name="Berlin A.M."/>
            <person name="Chapman S.B."/>
            <person name="Gainer-Dewar J."/>
            <person name="Goldberg J."/>
            <person name="Griggs A."/>
            <person name="Gujja S."/>
            <person name="Hansen M."/>
            <person name="Howarth C."/>
            <person name="Imamovic A."/>
            <person name="Ireland A."/>
            <person name="Larimer J."/>
            <person name="McCowan C."/>
            <person name="Murphy C."/>
            <person name="Pearson M."/>
            <person name="Poon T.W."/>
            <person name="Priest M."/>
            <person name="Roberts A."/>
            <person name="Saif S."/>
            <person name="Shea T."/>
            <person name="Sisk P."/>
            <person name="Sykes S."/>
            <person name="Wortman J."/>
            <person name="Nusbaum C."/>
            <person name="Birren B."/>
        </authorList>
    </citation>
    <scope>NUCLEOTIDE SEQUENCE [LARGE SCALE GENOMIC DNA]</scope>
    <source>
        <strain evidence="18">MINIMUS1</strain>
    </source>
</reference>
<dbReference type="PRINTS" id="PR01038">
    <property type="entry name" value="TRNASYNTHARG"/>
</dbReference>
<dbReference type="Pfam" id="PF05746">
    <property type="entry name" value="DALR_1"/>
    <property type="match status" value="1"/>
</dbReference>
<dbReference type="Gene3D" id="3.40.50.620">
    <property type="entry name" value="HUPs"/>
    <property type="match status" value="1"/>
</dbReference>
<feature type="coiled-coil region" evidence="14">
    <location>
        <begin position="40"/>
        <end position="97"/>
    </location>
</feature>
<evidence type="ECO:0000256" key="2">
    <source>
        <dbReference type="ARBA" id="ARBA00005594"/>
    </source>
</evidence>
<dbReference type="EnsemblMetazoa" id="AMIN007476-RA">
    <property type="protein sequence ID" value="AMIN007476-PA"/>
    <property type="gene ID" value="AMIN007476"/>
</dbReference>
<dbReference type="GO" id="GO:0004814">
    <property type="term" value="F:arginine-tRNA ligase activity"/>
    <property type="evidence" value="ECO:0007669"/>
    <property type="project" value="UniProtKB-EC"/>
</dbReference>
<dbReference type="HAMAP" id="MF_00123">
    <property type="entry name" value="Arg_tRNA_synth"/>
    <property type="match status" value="1"/>
</dbReference>
<dbReference type="InterPro" id="IPR035684">
    <property type="entry name" value="ArgRS_core"/>
</dbReference>
<dbReference type="VEuPathDB" id="VectorBase:AMIN007476"/>
<evidence type="ECO:0000256" key="3">
    <source>
        <dbReference type="ARBA" id="ARBA00012837"/>
    </source>
</evidence>
<dbReference type="Pfam" id="PF03485">
    <property type="entry name" value="Arg_tRNA_synt_N"/>
    <property type="match status" value="1"/>
</dbReference>
<proteinExistence type="inferred from homology"/>
<evidence type="ECO:0000256" key="11">
    <source>
        <dbReference type="ARBA" id="ARBA00049339"/>
    </source>
</evidence>
<reference evidence="17" key="2">
    <citation type="submission" date="2020-05" db="UniProtKB">
        <authorList>
            <consortium name="EnsemblMetazoa"/>
        </authorList>
    </citation>
    <scope>IDENTIFICATION</scope>
    <source>
        <strain evidence="17">MINIMUS1</strain>
    </source>
</reference>
<evidence type="ECO:0000256" key="13">
    <source>
        <dbReference type="RuleBase" id="RU363038"/>
    </source>
</evidence>
<dbReference type="CDD" id="cd00671">
    <property type="entry name" value="ArgRS_core"/>
    <property type="match status" value="1"/>
</dbReference>
<keyword evidence="7 13" id="KW-0067">ATP-binding</keyword>
<dbReference type="GO" id="GO:0006420">
    <property type="term" value="P:arginyl-tRNA aminoacylation"/>
    <property type="evidence" value="ECO:0007669"/>
    <property type="project" value="InterPro"/>
</dbReference>
<dbReference type="Gene3D" id="1.10.730.10">
    <property type="entry name" value="Isoleucyl-tRNA Synthetase, Domain 1"/>
    <property type="match status" value="1"/>
</dbReference>
<evidence type="ECO:0000313" key="18">
    <source>
        <dbReference type="Proteomes" id="UP000075920"/>
    </source>
</evidence>
<dbReference type="EC" id="6.1.1.19" evidence="3"/>
<dbReference type="InterPro" id="IPR014729">
    <property type="entry name" value="Rossmann-like_a/b/a_fold"/>
</dbReference>
<protein>
    <recommendedName>
        <fullName evidence="12">Probable arginine--tRNA ligase, cytoplasmic</fullName>
        <ecNumber evidence="3">6.1.1.19</ecNumber>
    </recommendedName>
    <alternativeName>
        <fullName evidence="10">Arginyl-tRNA synthetase</fullName>
    </alternativeName>
</protein>
<dbReference type="Pfam" id="PF00750">
    <property type="entry name" value="tRNA-synt_1d"/>
    <property type="match status" value="1"/>
</dbReference>
<dbReference type="InterPro" id="IPR036695">
    <property type="entry name" value="Arg-tRNA-synth_N_sf"/>
</dbReference>
<dbReference type="GO" id="GO:0005829">
    <property type="term" value="C:cytosol"/>
    <property type="evidence" value="ECO:0007669"/>
    <property type="project" value="UniProtKB-SubCell"/>
</dbReference>
<evidence type="ECO:0000256" key="6">
    <source>
        <dbReference type="ARBA" id="ARBA00022741"/>
    </source>
</evidence>
<dbReference type="SMART" id="SM00836">
    <property type="entry name" value="DALR_1"/>
    <property type="match status" value="1"/>
</dbReference>